<organism evidence="1">
    <name type="scientific">uncultured Caudovirales phage</name>
    <dbReference type="NCBI Taxonomy" id="2100421"/>
    <lineage>
        <taxon>Viruses</taxon>
        <taxon>Duplodnaviria</taxon>
        <taxon>Heunggongvirae</taxon>
        <taxon>Uroviricota</taxon>
        <taxon>Caudoviricetes</taxon>
        <taxon>Peduoviridae</taxon>
        <taxon>Maltschvirus</taxon>
        <taxon>Maltschvirus maltsch</taxon>
    </lineage>
</organism>
<name>A0A6J7X1M7_9CAUD</name>
<evidence type="ECO:0000313" key="1">
    <source>
        <dbReference type="EMBL" id="CAB5222872.1"/>
    </source>
</evidence>
<proteinExistence type="predicted"/>
<dbReference type="EMBL" id="LR798308">
    <property type="protein sequence ID" value="CAB5222872.1"/>
    <property type="molecule type" value="Genomic_DNA"/>
</dbReference>
<accession>A0A6J7X1M7</accession>
<reference evidence="1" key="1">
    <citation type="submission" date="2020-05" db="EMBL/GenBank/DDBJ databases">
        <authorList>
            <person name="Chiriac C."/>
            <person name="Salcher M."/>
            <person name="Ghai R."/>
            <person name="Kavagutti S V."/>
        </authorList>
    </citation>
    <scope>NUCLEOTIDE SEQUENCE</scope>
</reference>
<gene>
    <name evidence="1" type="ORF">UFOVP366_32</name>
</gene>
<sequence length="390" mass="43013">MNPKIGPRGITIQDVRRVANNGLPKEEEILQPLSGYTPPTDSSTPTYNPQLLAALMAGQAQPSYGEKYGGFSTREMLNDAALGYALNFRDIADFAANKAAELNAPWENKLTSVYNIADASENSVNETAKERARQRDIRSAFGFNQPSAIMDFAGQKQAQAEANRLAVVAKMKSDAESEYNNYYNTQVLPYQQIADTIYDTPVSQLARQALTTQYGVDPNVARATFTEQTDLDYAKLLRDSELAAEGIDFSMSEGEMIYNSQGPEAYKVYQEQKIYDAQYGTPAEQAQAQQDLIDSQNAPVDAEIFNDYGIRPKEVTGADADTVRALFLDPEFMSAWIMPSIEELEANDGYLSGADIAGQQASKYLEQNPNNILIAKTLAAIIAEFDFLSR</sequence>
<protein>
    <submittedName>
        <fullName evidence="1">Uncharacterized protein</fullName>
    </submittedName>
</protein>